<dbReference type="InterPro" id="IPR045584">
    <property type="entry name" value="Pilin-like"/>
</dbReference>
<dbReference type="EMBL" id="VSSQ01020433">
    <property type="protein sequence ID" value="MPM65283.1"/>
    <property type="molecule type" value="Genomic_DNA"/>
</dbReference>
<organism evidence="3">
    <name type="scientific">bioreactor metagenome</name>
    <dbReference type="NCBI Taxonomy" id="1076179"/>
    <lineage>
        <taxon>unclassified sequences</taxon>
        <taxon>metagenomes</taxon>
        <taxon>ecological metagenomes</taxon>
    </lineage>
</organism>
<evidence type="ECO:0000313" key="3">
    <source>
        <dbReference type="EMBL" id="MPM65283.1"/>
    </source>
</evidence>
<dbReference type="AlphaFoldDB" id="A0A645BPY9"/>
<dbReference type="Pfam" id="PF08334">
    <property type="entry name" value="T2SSG"/>
    <property type="match status" value="1"/>
</dbReference>
<sequence>MKKRFTLTEILVVVFLIGVLTVIGFGMYGYAMNSGREKATRSLIARIEAALESCNTKFGYIPTSIPSSSTTPAFNTIKITVGSNGEITVVDFNGKKFQSSVDKDKDYLKEFLQVIDAEALKGSVNSSSGELEDSWGNTIYYAYPGRFNKTSYDLYSAGADGRVGKNNAELSTTTLNGAAVGIFKDTSDNSMLCDDIINF</sequence>
<name>A0A645BPY9_9ZZZZ</name>
<dbReference type="InterPro" id="IPR013545">
    <property type="entry name" value="T2SS_protein-GspG_C"/>
</dbReference>
<keyword evidence="1" id="KW-0812">Transmembrane</keyword>
<dbReference type="Gene3D" id="3.30.700.10">
    <property type="entry name" value="Glycoprotein, Type 4 Pilin"/>
    <property type="match status" value="1"/>
</dbReference>
<reference evidence="3" key="1">
    <citation type="submission" date="2019-08" db="EMBL/GenBank/DDBJ databases">
        <authorList>
            <person name="Kucharzyk K."/>
            <person name="Murdoch R.W."/>
            <person name="Higgins S."/>
            <person name="Loffler F."/>
        </authorList>
    </citation>
    <scope>NUCLEOTIDE SEQUENCE</scope>
</reference>
<keyword evidence="1" id="KW-1133">Transmembrane helix</keyword>
<keyword evidence="1" id="KW-0472">Membrane</keyword>
<evidence type="ECO:0000256" key="1">
    <source>
        <dbReference type="SAM" id="Phobius"/>
    </source>
</evidence>
<gene>
    <name evidence="3" type="ORF">SDC9_112178</name>
</gene>
<feature type="domain" description="Type II secretion system protein GspG C-terminal" evidence="2">
    <location>
        <begin position="131"/>
        <end position="167"/>
    </location>
</feature>
<protein>
    <recommendedName>
        <fullName evidence="2">Type II secretion system protein GspG C-terminal domain-containing protein</fullName>
    </recommendedName>
</protein>
<feature type="transmembrane region" description="Helical" evidence="1">
    <location>
        <begin position="7"/>
        <end position="31"/>
    </location>
</feature>
<evidence type="ECO:0000259" key="2">
    <source>
        <dbReference type="Pfam" id="PF08334"/>
    </source>
</evidence>
<dbReference type="SUPFAM" id="SSF54523">
    <property type="entry name" value="Pili subunits"/>
    <property type="match status" value="2"/>
</dbReference>
<comment type="caution">
    <text evidence="3">The sequence shown here is derived from an EMBL/GenBank/DDBJ whole genome shotgun (WGS) entry which is preliminary data.</text>
</comment>
<accession>A0A645BPY9</accession>
<proteinExistence type="predicted"/>